<evidence type="ECO:0000313" key="1">
    <source>
        <dbReference type="EMBL" id="ODV70616.1"/>
    </source>
</evidence>
<sequence length="158" mass="17675">MSTMNRPALKTSTVTAKMSFNSSSKALAKGDDSHIDFIKPVDLRPEPLVRDDYIVKIPSISTEASKNPVTPLEKELQGFDLSSINSTVFSTLSNTKVVGSMLSDFLHLESKAEEEEYVEKPYEYDNSEIPNSDKTFFAAFAGITALWFFLKPTEKKEH</sequence>
<dbReference type="OrthoDB" id="3979979at2759"/>
<dbReference type="EMBL" id="KV453943">
    <property type="protein sequence ID" value="ODV71175.1"/>
    <property type="molecule type" value="Genomic_DNA"/>
</dbReference>
<evidence type="ECO:0000313" key="3">
    <source>
        <dbReference type="Proteomes" id="UP000094389"/>
    </source>
</evidence>
<dbReference type="RefSeq" id="XP_020067655.1">
    <property type="nucleotide sequence ID" value="XM_020216077.1"/>
</dbReference>
<dbReference type="AlphaFoldDB" id="A0A1E4RTP4"/>
<protein>
    <submittedName>
        <fullName evidence="1">Uncharacterized protein</fullName>
    </submittedName>
</protein>
<keyword evidence="3" id="KW-1185">Reference proteome</keyword>
<dbReference type="EMBL" id="KV453961">
    <property type="protein sequence ID" value="ODV70616.1"/>
    <property type="molecule type" value="Genomic_DNA"/>
</dbReference>
<dbReference type="RefSeq" id="XP_020068214.1">
    <property type="nucleotide sequence ID" value="XM_020215851.1"/>
</dbReference>
<reference evidence="1 3" key="1">
    <citation type="journal article" date="2016" name="Proc. Natl. Acad. Sci. U.S.A.">
        <title>Comparative genomics of biotechnologically important yeasts.</title>
        <authorList>
            <person name="Riley R."/>
            <person name="Haridas S."/>
            <person name="Wolfe K.H."/>
            <person name="Lopes M.R."/>
            <person name="Hittinger C.T."/>
            <person name="Goeker M."/>
            <person name="Salamov A.A."/>
            <person name="Wisecaver J.H."/>
            <person name="Long T.M."/>
            <person name="Calvey C.H."/>
            <person name="Aerts A.L."/>
            <person name="Barry K.W."/>
            <person name="Choi C."/>
            <person name="Clum A."/>
            <person name="Coughlan A.Y."/>
            <person name="Deshpande S."/>
            <person name="Douglass A.P."/>
            <person name="Hanson S.J."/>
            <person name="Klenk H.-P."/>
            <person name="LaButti K.M."/>
            <person name="Lapidus A."/>
            <person name="Lindquist E.A."/>
            <person name="Lipzen A.M."/>
            <person name="Meier-Kolthoff J.P."/>
            <person name="Ohm R.A."/>
            <person name="Otillar R.P."/>
            <person name="Pangilinan J.L."/>
            <person name="Peng Y."/>
            <person name="Rokas A."/>
            <person name="Rosa C.A."/>
            <person name="Scheuner C."/>
            <person name="Sibirny A.A."/>
            <person name="Slot J.C."/>
            <person name="Stielow J.B."/>
            <person name="Sun H."/>
            <person name="Kurtzman C.P."/>
            <person name="Blackwell M."/>
            <person name="Grigoriev I.V."/>
            <person name="Jeffries T.W."/>
        </authorList>
    </citation>
    <scope>NUCLEOTIDE SEQUENCE [LARGE SCALE GENOMIC DNA]</scope>
    <source>
        <strain evidence="3">ATCC 18201 / CBS 1600 / BCRC 20928 / JCM 3617 / NBRC 0987 / NRRL Y-1542</strain>
        <strain evidence="1">NRRL Y-1542</strain>
    </source>
</reference>
<proteinExistence type="predicted"/>
<accession>A0A1E4RTP4</accession>
<name>A0A1E4RTP4_CYBJN</name>
<dbReference type="Proteomes" id="UP000094389">
    <property type="component" value="Unassembled WGS sequence"/>
</dbReference>
<gene>
    <name evidence="2" type="ORF">CYBJADRAFT_169592</name>
    <name evidence="1" type="ORF">CYBJADRAFT_170120</name>
</gene>
<dbReference type="GeneID" id="30990247"/>
<dbReference type="GeneID" id="30990473"/>
<evidence type="ECO:0000313" key="2">
    <source>
        <dbReference type="EMBL" id="ODV71175.1"/>
    </source>
</evidence>
<organism evidence="1 3">
    <name type="scientific">Cyberlindnera jadinii (strain ATCC 18201 / CBS 1600 / BCRC 20928 / JCM 3617 / NBRC 0987 / NRRL Y-1542)</name>
    <name type="common">Torula yeast</name>
    <name type="synonym">Candida utilis</name>
    <dbReference type="NCBI Taxonomy" id="983966"/>
    <lineage>
        <taxon>Eukaryota</taxon>
        <taxon>Fungi</taxon>
        <taxon>Dikarya</taxon>
        <taxon>Ascomycota</taxon>
        <taxon>Saccharomycotina</taxon>
        <taxon>Saccharomycetes</taxon>
        <taxon>Phaffomycetales</taxon>
        <taxon>Phaffomycetaceae</taxon>
        <taxon>Cyberlindnera</taxon>
    </lineage>
</organism>